<evidence type="ECO:0000313" key="2">
    <source>
        <dbReference type="EMBL" id="KAF3577686.1"/>
    </source>
</evidence>
<accession>A0ABQ7DJN1</accession>
<name>A0ABQ7DJN1_BRACR</name>
<evidence type="ECO:0000313" key="3">
    <source>
        <dbReference type="Proteomes" id="UP000266723"/>
    </source>
</evidence>
<evidence type="ECO:0000256" key="1">
    <source>
        <dbReference type="SAM" id="MobiDB-lite"/>
    </source>
</evidence>
<sequence>MDPNFKPLDTCDFETQRLLGALNVAADADDEVVSSDGKKHLANKPVPDQGVSQTRRNPLSRHLHPVELHRLQRQVKDKRN</sequence>
<gene>
    <name evidence="2" type="ORF">DY000_02033141</name>
</gene>
<organism evidence="2 3">
    <name type="scientific">Brassica cretica</name>
    <name type="common">Mustard</name>
    <dbReference type="NCBI Taxonomy" id="69181"/>
    <lineage>
        <taxon>Eukaryota</taxon>
        <taxon>Viridiplantae</taxon>
        <taxon>Streptophyta</taxon>
        <taxon>Embryophyta</taxon>
        <taxon>Tracheophyta</taxon>
        <taxon>Spermatophyta</taxon>
        <taxon>Magnoliopsida</taxon>
        <taxon>eudicotyledons</taxon>
        <taxon>Gunneridae</taxon>
        <taxon>Pentapetalae</taxon>
        <taxon>rosids</taxon>
        <taxon>malvids</taxon>
        <taxon>Brassicales</taxon>
        <taxon>Brassicaceae</taxon>
        <taxon>Brassiceae</taxon>
        <taxon>Brassica</taxon>
    </lineage>
</organism>
<feature type="region of interest" description="Disordered" evidence="1">
    <location>
        <begin position="31"/>
        <end position="63"/>
    </location>
</feature>
<dbReference type="EMBL" id="QGKV02000649">
    <property type="protein sequence ID" value="KAF3577686.1"/>
    <property type="molecule type" value="Genomic_DNA"/>
</dbReference>
<dbReference type="Proteomes" id="UP000266723">
    <property type="component" value="Unassembled WGS sequence"/>
</dbReference>
<comment type="caution">
    <text evidence="2">The sequence shown here is derived from an EMBL/GenBank/DDBJ whole genome shotgun (WGS) entry which is preliminary data.</text>
</comment>
<keyword evidence="3" id="KW-1185">Reference proteome</keyword>
<protein>
    <submittedName>
        <fullName evidence="2">Uncharacterized protein</fullName>
    </submittedName>
</protein>
<reference evidence="2 3" key="1">
    <citation type="journal article" date="2020" name="BMC Genomics">
        <title>Intraspecific diversification of the crop wild relative Brassica cretica Lam. using demographic model selection.</title>
        <authorList>
            <person name="Kioukis A."/>
            <person name="Michalopoulou V.A."/>
            <person name="Briers L."/>
            <person name="Pirintsos S."/>
            <person name="Studholme D.J."/>
            <person name="Pavlidis P."/>
            <person name="Sarris P.F."/>
        </authorList>
    </citation>
    <scope>NUCLEOTIDE SEQUENCE [LARGE SCALE GENOMIC DNA]</scope>
    <source>
        <strain evidence="3">cv. PFS-1207/04</strain>
    </source>
</reference>
<proteinExistence type="predicted"/>